<keyword evidence="3" id="KW-1185">Reference proteome</keyword>
<feature type="region of interest" description="Disordered" evidence="1">
    <location>
        <begin position="281"/>
        <end position="307"/>
    </location>
</feature>
<evidence type="ECO:0000313" key="3">
    <source>
        <dbReference type="Proteomes" id="UP000265515"/>
    </source>
</evidence>
<dbReference type="EMBL" id="BFEA01000402">
    <property type="protein sequence ID" value="GBG82291.1"/>
    <property type="molecule type" value="Genomic_DNA"/>
</dbReference>
<dbReference type="AlphaFoldDB" id="A0A388LJ62"/>
<gene>
    <name evidence="2" type="ORF">CBR_g34575</name>
</gene>
<feature type="compositionally biased region" description="Basic and acidic residues" evidence="1">
    <location>
        <begin position="292"/>
        <end position="306"/>
    </location>
</feature>
<dbReference type="PRINTS" id="PR01217">
    <property type="entry name" value="PRICHEXTENSN"/>
</dbReference>
<accession>A0A388LJ62</accession>
<dbReference type="Gramene" id="GBG82291">
    <property type="protein sequence ID" value="GBG82291"/>
    <property type="gene ID" value="CBR_g34575"/>
</dbReference>
<name>A0A388LJ62_CHABU</name>
<evidence type="ECO:0000313" key="2">
    <source>
        <dbReference type="EMBL" id="GBG82291.1"/>
    </source>
</evidence>
<reference evidence="2 3" key="1">
    <citation type="journal article" date="2018" name="Cell">
        <title>The Chara Genome: Secondary Complexity and Implications for Plant Terrestrialization.</title>
        <authorList>
            <person name="Nishiyama T."/>
            <person name="Sakayama H."/>
            <person name="Vries J.D."/>
            <person name="Buschmann H."/>
            <person name="Saint-Marcoux D."/>
            <person name="Ullrich K.K."/>
            <person name="Haas F.B."/>
            <person name="Vanderstraeten L."/>
            <person name="Becker D."/>
            <person name="Lang D."/>
            <person name="Vosolsobe S."/>
            <person name="Rombauts S."/>
            <person name="Wilhelmsson P.K.I."/>
            <person name="Janitza P."/>
            <person name="Kern R."/>
            <person name="Heyl A."/>
            <person name="Rumpler F."/>
            <person name="Villalobos L.I.A.C."/>
            <person name="Clay J.M."/>
            <person name="Skokan R."/>
            <person name="Toyoda A."/>
            <person name="Suzuki Y."/>
            <person name="Kagoshima H."/>
            <person name="Schijlen E."/>
            <person name="Tajeshwar N."/>
            <person name="Catarino B."/>
            <person name="Hetherington A.J."/>
            <person name="Saltykova A."/>
            <person name="Bonnot C."/>
            <person name="Breuninger H."/>
            <person name="Symeonidi A."/>
            <person name="Radhakrishnan G.V."/>
            <person name="Van Nieuwerburgh F."/>
            <person name="Deforce D."/>
            <person name="Chang C."/>
            <person name="Karol K.G."/>
            <person name="Hedrich R."/>
            <person name="Ulvskov P."/>
            <person name="Glockner G."/>
            <person name="Delwiche C.F."/>
            <person name="Petrasek J."/>
            <person name="Van de Peer Y."/>
            <person name="Friml J."/>
            <person name="Beilby M."/>
            <person name="Dolan L."/>
            <person name="Kohara Y."/>
            <person name="Sugano S."/>
            <person name="Fujiyama A."/>
            <person name="Delaux P.-M."/>
            <person name="Quint M."/>
            <person name="TheiBen G."/>
            <person name="Hagemann M."/>
            <person name="Harholt J."/>
            <person name="Dunand C."/>
            <person name="Zachgo S."/>
            <person name="Langdale J."/>
            <person name="Maumus F."/>
            <person name="Straeten D.V.D."/>
            <person name="Gould S.B."/>
            <person name="Rensing S.A."/>
        </authorList>
    </citation>
    <scope>NUCLEOTIDE SEQUENCE [LARGE SCALE GENOMIC DNA]</scope>
    <source>
        <strain evidence="2 3">S276</strain>
    </source>
</reference>
<protein>
    <submittedName>
        <fullName evidence="2">Uncharacterized protein</fullName>
    </submittedName>
</protein>
<evidence type="ECO:0000256" key="1">
    <source>
        <dbReference type="SAM" id="MobiDB-lite"/>
    </source>
</evidence>
<feature type="compositionally biased region" description="Pro residues" evidence="1">
    <location>
        <begin position="45"/>
        <end position="69"/>
    </location>
</feature>
<dbReference type="Proteomes" id="UP000265515">
    <property type="component" value="Unassembled WGS sequence"/>
</dbReference>
<proteinExistence type="predicted"/>
<feature type="region of interest" description="Disordered" evidence="1">
    <location>
        <begin position="350"/>
        <end position="377"/>
    </location>
</feature>
<comment type="caution">
    <text evidence="2">The sequence shown here is derived from an EMBL/GenBank/DDBJ whole genome shotgun (WGS) entry which is preliminary data.</text>
</comment>
<feature type="region of interest" description="Disordered" evidence="1">
    <location>
        <begin position="244"/>
        <end position="263"/>
    </location>
</feature>
<organism evidence="2 3">
    <name type="scientific">Chara braunii</name>
    <name type="common">Braun's stonewort</name>
    <dbReference type="NCBI Taxonomy" id="69332"/>
    <lineage>
        <taxon>Eukaryota</taxon>
        <taxon>Viridiplantae</taxon>
        <taxon>Streptophyta</taxon>
        <taxon>Charophyceae</taxon>
        <taxon>Charales</taxon>
        <taxon>Characeae</taxon>
        <taxon>Chara</taxon>
    </lineage>
</organism>
<feature type="compositionally biased region" description="Pro residues" evidence="1">
    <location>
        <begin position="15"/>
        <end position="35"/>
    </location>
</feature>
<feature type="region of interest" description="Disordered" evidence="1">
    <location>
        <begin position="1"/>
        <end position="74"/>
    </location>
</feature>
<sequence>MGRSQTAVGLGTPPAQSPAPPPPSSSPPAPAPCPLPRTTQSLAPPLAPSPAPLPTSGPLSPSPVSPVQPPATEVETQELASSLPQHGLLHRSTAIHRLRLRSPSSGVLQEEVGHRALPTNMGGPAVAEVEVTATPTVEVEVAVEEEEIRAVATGEEEVRVGVAVVGEKVDGVDVEERLVQQFVTEEVDPVVGGFTPGVERGPGMSPPTGYAGSEMGTHFDFDLSMGAPPSCGGAASIGRAPSMHEAAGETGSRTSRERTVVESPDAACDIIERERVRLMASSDPRAQPFARALEERRRRETGRDGRQGGVVAGAVRVNVAEAVAAEAVDDVVEGGPQTVVEGVVGGPQMADEAMEAGQGRDGGAGDSQAVVHDTTAG</sequence>